<evidence type="ECO:0000256" key="6">
    <source>
        <dbReference type="SAM" id="Phobius"/>
    </source>
</evidence>
<feature type="transmembrane region" description="Helical" evidence="6">
    <location>
        <begin position="373"/>
        <end position="394"/>
    </location>
</feature>
<protein>
    <submittedName>
        <fullName evidence="8">MFS transporter</fullName>
    </submittedName>
</protein>
<evidence type="ECO:0000256" key="4">
    <source>
        <dbReference type="ARBA" id="ARBA00022989"/>
    </source>
</evidence>
<comment type="caution">
    <text evidence="8">The sequence shown here is derived from an EMBL/GenBank/DDBJ whole genome shotgun (WGS) entry which is preliminary data.</text>
</comment>
<evidence type="ECO:0000256" key="2">
    <source>
        <dbReference type="ARBA" id="ARBA00022448"/>
    </source>
</evidence>
<dbReference type="EMBL" id="JBHMBS010000006">
    <property type="protein sequence ID" value="MFB9676808.1"/>
    <property type="molecule type" value="Genomic_DNA"/>
</dbReference>
<evidence type="ECO:0000256" key="5">
    <source>
        <dbReference type="ARBA" id="ARBA00023136"/>
    </source>
</evidence>
<dbReference type="InterPro" id="IPR036259">
    <property type="entry name" value="MFS_trans_sf"/>
</dbReference>
<dbReference type="Pfam" id="PF07690">
    <property type="entry name" value="MFS_1"/>
    <property type="match status" value="2"/>
</dbReference>
<feature type="transmembrane region" description="Helical" evidence="6">
    <location>
        <begin position="311"/>
        <end position="336"/>
    </location>
</feature>
<reference evidence="8 9" key="1">
    <citation type="submission" date="2024-09" db="EMBL/GenBank/DDBJ databases">
        <authorList>
            <person name="Sun Q."/>
            <person name="Mori K."/>
        </authorList>
    </citation>
    <scope>NUCLEOTIDE SEQUENCE [LARGE SCALE GENOMIC DNA]</scope>
    <source>
        <strain evidence="8 9">JCM 3028</strain>
    </source>
</reference>
<feature type="transmembrane region" description="Helical" evidence="6">
    <location>
        <begin position="89"/>
        <end position="108"/>
    </location>
</feature>
<dbReference type="SUPFAM" id="SSF103473">
    <property type="entry name" value="MFS general substrate transporter"/>
    <property type="match status" value="2"/>
</dbReference>
<feature type="transmembrane region" description="Helical" evidence="6">
    <location>
        <begin position="146"/>
        <end position="165"/>
    </location>
</feature>
<dbReference type="RefSeq" id="WP_344747494.1">
    <property type="nucleotide sequence ID" value="NZ_BAAAWW010000130.1"/>
</dbReference>
<feature type="transmembrane region" description="Helical" evidence="6">
    <location>
        <begin position="22"/>
        <end position="47"/>
    </location>
</feature>
<keyword evidence="2" id="KW-0813">Transport</keyword>
<dbReference type="Gene3D" id="1.20.1250.20">
    <property type="entry name" value="MFS general substrate transporter like domains"/>
    <property type="match status" value="2"/>
</dbReference>
<feature type="transmembrane region" description="Helical" evidence="6">
    <location>
        <begin position="59"/>
        <end position="77"/>
    </location>
</feature>
<evidence type="ECO:0000256" key="1">
    <source>
        <dbReference type="ARBA" id="ARBA00004429"/>
    </source>
</evidence>
<feature type="transmembrane region" description="Helical" evidence="6">
    <location>
        <begin position="208"/>
        <end position="228"/>
    </location>
</feature>
<dbReference type="InterPro" id="IPR011701">
    <property type="entry name" value="MFS"/>
</dbReference>
<keyword evidence="5 6" id="KW-0472">Membrane</keyword>
<feature type="transmembrane region" description="Helical" evidence="6">
    <location>
        <begin position="348"/>
        <end position="367"/>
    </location>
</feature>
<proteinExistence type="predicted"/>
<feature type="transmembrane region" description="Helical" evidence="6">
    <location>
        <begin position="234"/>
        <end position="258"/>
    </location>
</feature>
<feature type="transmembrane region" description="Helical" evidence="6">
    <location>
        <begin position="270"/>
        <end position="291"/>
    </location>
</feature>
<evidence type="ECO:0000313" key="9">
    <source>
        <dbReference type="Proteomes" id="UP001589610"/>
    </source>
</evidence>
<evidence type="ECO:0000313" key="8">
    <source>
        <dbReference type="EMBL" id="MFB9676808.1"/>
    </source>
</evidence>
<evidence type="ECO:0000256" key="3">
    <source>
        <dbReference type="ARBA" id="ARBA00022692"/>
    </source>
</evidence>
<dbReference type="InterPro" id="IPR020846">
    <property type="entry name" value="MFS_dom"/>
</dbReference>
<comment type="subcellular location">
    <subcellularLocation>
        <location evidence="1">Cell inner membrane</location>
        <topology evidence="1">Multi-pass membrane protein</topology>
    </subcellularLocation>
</comment>
<dbReference type="Proteomes" id="UP001589610">
    <property type="component" value="Unassembled WGS sequence"/>
</dbReference>
<feature type="transmembrane region" description="Helical" evidence="6">
    <location>
        <begin position="177"/>
        <end position="196"/>
    </location>
</feature>
<dbReference type="PANTHER" id="PTHR23501:SF191">
    <property type="entry name" value="VACUOLAR BASIC AMINO ACID TRANSPORTER 4"/>
    <property type="match status" value="1"/>
</dbReference>
<feature type="transmembrane region" description="Helical" evidence="6">
    <location>
        <begin position="450"/>
        <end position="469"/>
    </location>
</feature>
<keyword evidence="3 6" id="KW-0812">Transmembrane</keyword>
<sequence length="488" mass="49903">MPQTPTSPSETETPGSGWSGRILWWVIILIVANTVVDTVIVAPLLVLPQMSEFFGTDQSAWLNASAILAGAMWAPLLGKSADVFGKRRMLVLALLVGGIGALVCLLAPNIGIFLVGRVIQGAAVGSVFITVVFIRQVFPPRVSMTSVGIVTSGSAVLGIVSPFLFEIVVGAYGFRSVFVVSAVLAFFAALTVRIFLPESPIKLRSRVDVAGAVLLGAGLAGVLAYISLGHDLGWMSAGMIALLTVGIVLLGAWVLTALRLPEPVIDLRMLTRPVVATLVVVVLGAGAYQALLQLVGLIAQTSVDEGLGYGLAGASGALGLLFAVPSFGAMTGGILAGWLAGRIGPARTLAGGMVIGTFATLGLLFSTSAFLPAVISAGFLGFTAGAVITSGFNLSTTLVSEEKQGIVAALVQVMLGVGAVILNIIGGSILRATSLTSNGEPVNSAAGVSLYILVTLVLFAIATIVALAISRRRPRDRGATHGNAAQPA</sequence>
<name>A0ABV5TCH9_9ACTN</name>
<organism evidence="8 9">
    <name type="scientific">Streptosporangium vulgare</name>
    <dbReference type="NCBI Taxonomy" id="46190"/>
    <lineage>
        <taxon>Bacteria</taxon>
        <taxon>Bacillati</taxon>
        <taxon>Actinomycetota</taxon>
        <taxon>Actinomycetes</taxon>
        <taxon>Streptosporangiales</taxon>
        <taxon>Streptosporangiaceae</taxon>
        <taxon>Streptosporangium</taxon>
    </lineage>
</organism>
<accession>A0ABV5TCH9</accession>
<dbReference type="PROSITE" id="PS50850">
    <property type="entry name" value="MFS"/>
    <property type="match status" value="1"/>
</dbReference>
<keyword evidence="4 6" id="KW-1133">Transmembrane helix</keyword>
<feature type="domain" description="Major facilitator superfamily (MFS) profile" evidence="7">
    <location>
        <begin position="23"/>
        <end position="472"/>
    </location>
</feature>
<gene>
    <name evidence="8" type="ORF">ACFFRH_15090</name>
</gene>
<feature type="transmembrane region" description="Helical" evidence="6">
    <location>
        <begin position="406"/>
        <end position="430"/>
    </location>
</feature>
<evidence type="ECO:0000259" key="7">
    <source>
        <dbReference type="PROSITE" id="PS50850"/>
    </source>
</evidence>
<keyword evidence="9" id="KW-1185">Reference proteome</keyword>
<feature type="transmembrane region" description="Helical" evidence="6">
    <location>
        <begin position="114"/>
        <end position="134"/>
    </location>
</feature>
<dbReference type="PANTHER" id="PTHR23501">
    <property type="entry name" value="MAJOR FACILITATOR SUPERFAMILY"/>
    <property type="match status" value="1"/>
</dbReference>